<proteinExistence type="predicted"/>
<reference evidence="1 2" key="1">
    <citation type="journal article" date="2024" name="Int. J. Syst. Evol. Microbiol.">
        <title>Lacrimispora brassicae sp. nov. isolated from fermented cabbage, and proposal of Clostridium indicum Gundawar et al. 2019 and Clostridium methoxybenzovorans Mechichi et al. 1999 as heterotypic synonyms of Lacrimispora amygdalina (Parshina et al. 2003) Haas and Blanchard 2020 and Lacrimispora indolis (McClung and McCoy 1957) Haas and Blanchard 2020, respectively.</title>
        <authorList>
            <person name="Kobayashi H."/>
            <person name="Tanizawa Y."/>
            <person name="Sakamoto M."/>
            <person name="Ohkuma M."/>
            <person name="Tohno M."/>
        </authorList>
    </citation>
    <scope>NUCLEOTIDE SEQUENCE [LARGE SCALE GENOMIC DNA]</scope>
    <source>
        <strain evidence="1 2">DSM 12857</strain>
    </source>
</reference>
<evidence type="ECO:0000313" key="2">
    <source>
        <dbReference type="Proteomes" id="UP001419084"/>
    </source>
</evidence>
<gene>
    <name evidence="1" type="ORF">LAD12857_15530</name>
</gene>
<evidence type="ECO:0000313" key="1">
    <source>
        <dbReference type="EMBL" id="GLB29630.1"/>
    </source>
</evidence>
<dbReference type="EMBL" id="BRPJ01000030">
    <property type="protein sequence ID" value="GLB29630.1"/>
    <property type="molecule type" value="Genomic_DNA"/>
</dbReference>
<evidence type="ECO:0008006" key="3">
    <source>
        <dbReference type="Google" id="ProtNLM"/>
    </source>
</evidence>
<accession>A0ABQ5M540</accession>
<dbReference type="Proteomes" id="UP001419084">
    <property type="component" value="Unassembled WGS sequence"/>
</dbReference>
<comment type="caution">
    <text evidence="1">The sequence shown here is derived from an EMBL/GenBank/DDBJ whole genome shotgun (WGS) entry which is preliminary data.</text>
</comment>
<protein>
    <recommendedName>
        <fullName evidence="3">Transposase</fullName>
    </recommendedName>
</protein>
<keyword evidence="2" id="KW-1185">Reference proteome</keyword>
<sequence>MGNQVNNGEVAYNSIAICLRGILIRYRNKKQQKTRQAILLIKRLTNFVKTNRICSDPIKKEDR</sequence>
<name>A0ABQ5M540_9FIRM</name>
<organism evidence="1 2">
    <name type="scientific">Lacrimispora amygdalina</name>
    <dbReference type="NCBI Taxonomy" id="253257"/>
    <lineage>
        <taxon>Bacteria</taxon>
        <taxon>Bacillati</taxon>
        <taxon>Bacillota</taxon>
        <taxon>Clostridia</taxon>
        <taxon>Lachnospirales</taxon>
        <taxon>Lachnospiraceae</taxon>
        <taxon>Lacrimispora</taxon>
    </lineage>
</organism>